<dbReference type="PANTHER" id="PTHR37844:SF2">
    <property type="entry name" value="SER_THR PROTEIN PHOSPHATASE SUPERFAMILY (AFU_ORTHOLOGUE AFUA_1G14840)"/>
    <property type="match status" value="1"/>
</dbReference>
<keyword evidence="4" id="KW-1185">Reference proteome</keyword>
<dbReference type="Proteomes" id="UP000002669">
    <property type="component" value="Unassembled WGS sequence"/>
</dbReference>
<dbReference type="RefSeq" id="XP_003169611.1">
    <property type="nucleotide sequence ID" value="XM_003169563.1"/>
</dbReference>
<dbReference type="OrthoDB" id="3259529at2759"/>
<dbReference type="GeneID" id="10024842"/>
<dbReference type="eggNOG" id="ENOG502T2XP">
    <property type="taxonomic scope" value="Eukaryota"/>
</dbReference>
<proteinExistence type="predicted"/>
<dbReference type="GO" id="GO:0016787">
    <property type="term" value="F:hydrolase activity"/>
    <property type="evidence" value="ECO:0007669"/>
    <property type="project" value="InterPro"/>
</dbReference>
<accession>E4V5X9</accession>
<dbReference type="InterPro" id="IPR029052">
    <property type="entry name" value="Metallo-depent_PP-like"/>
</dbReference>
<organism evidence="4">
    <name type="scientific">Arthroderma gypseum (strain ATCC MYA-4604 / CBS 118893)</name>
    <name type="common">Microsporum gypseum</name>
    <dbReference type="NCBI Taxonomy" id="535722"/>
    <lineage>
        <taxon>Eukaryota</taxon>
        <taxon>Fungi</taxon>
        <taxon>Dikarya</taxon>
        <taxon>Ascomycota</taxon>
        <taxon>Pezizomycotina</taxon>
        <taxon>Eurotiomycetes</taxon>
        <taxon>Eurotiomycetidae</taxon>
        <taxon>Onygenales</taxon>
        <taxon>Arthrodermataceae</taxon>
        <taxon>Nannizzia</taxon>
    </lineage>
</organism>
<evidence type="ECO:0000313" key="4">
    <source>
        <dbReference type="Proteomes" id="UP000002669"/>
    </source>
</evidence>
<feature type="region of interest" description="Disordered" evidence="1">
    <location>
        <begin position="220"/>
        <end position="242"/>
    </location>
</feature>
<dbReference type="AlphaFoldDB" id="E4V5X9"/>
<protein>
    <submittedName>
        <fullName evidence="3">Ser/Thr protein phosphatase superfamily protein</fullName>
    </submittedName>
</protein>
<reference evidence="4" key="1">
    <citation type="journal article" date="2012" name="MBio">
        <title>Comparative genome analysis of Trichophyton rubrum and related dermatophytes reveals candidate genes involved in infection.</title>
        <authorList>
            <person name="Martinez D.A."/>
            <person name="Oliver B.G."/>
            <person name="Graeser Y."/>
            <person name="Goldberg J.M."/>
            <person name="Li W."/>
            <person name="Martinez-Rossi N.M."/>
            <person name="Monod M."/>
            <person name="Shelest E."/>
            <person name="Barton R.C."/>
            <person name="Birch E."/>
            <person name="Brakhage A.A."/>
            <person name="Chen Z."/>
            <person name="Gurr S.J."/>
            <person name="Heiman D."/>
            <person name="Heitman J."/>
            <person name="Kosti I."/>
            <person name="Rossi A."/>
            <person name="Saif S."/>
            <person name="Samalova M."/>
            <person name="Saunders C.W."/>
            <person name="Shea T."/>
            <person name="Summerbell R.C."/>
            <person name="Xu J."/>
            <person name="Young S."/>
            <person name="Zeng Q."/>
            <person name="Birren B.W."/>
            <person name="Cuomo C.A."/>
            <person name="White T.C."/>
        </authorList>
    </citation>
    <scope>NUCLEOTIDE SEQUENCE [LARGE SCALE GENOMIC DNA]</scope>
    <source>
        <strain evidence="4">ATCC MYA-4604 / CBS 118893</strain>
    </source>
</reference>
<gene>
    <name evidence="3" type="ORF">MGYG_08518</name>
</gene>
<feature type="domain" description="Calcineurin-like phosphoesterase" evidence="2">
    <location>
        <begin position="278"/>
        <end position="497"/>
    </location>
</feature>
<name>E4V5X9_ARTGP</name>
<dbReference type="STRING" id="535722.E4V5X9"/>
<dbReference type="OMA" id="SQLWVRM"/>
<dbReference type="HOGENOM" id="CLU_488358_0_0_1"/>
<dbReference type="Pfam" id="PF00149">
    <property type="entry name" value="Metallophos"/>
    <property type="match status" value="1"/>
</dbReference>
<dbReference type="VEuPathDB" id="FungiDB:MGYG_08518"/>
<dbReference type="Gene3D" id="3.60.21.10">
    <property type="match status" value="1"/>
</dbReference>
<dbReference type="EMBL" id="DS989830">
    <property type="protein sequence ID" value="EFR05504.1"/>
    <property type="molecule type" value="Genomic_DNA"/>
</dbReference>
<dbReference type="SUPFAM" id="SSF56300">
    <property type="entry name" value="Metallo-dependent phosphatases"/>
    <property type="match status" value="1"/>
</dbReference>
<evidence type="ECO:0000256" key="1">
    <source>
        <dbReference type="SAM" id="MobiDB-lite"/>
    </source>
</evidence>
<sequence length="545" mass="62447">MAIIPLVDAIRTALAPVDIPFCVVNEAALIYYNAARVLVTLEICVPECRLEAAASQLASYADVFRPHPWPGNSTCNLDYLRPYSRFEAFVQGVSLNVVVLPDTFHHLDPLRSNIVQIQDDARDKVRFSRQFNTYSGNFNALASIPPRNPVDGYPQIPLPGLPVPCLDHLDTSKHEAMQFIKDCISTKPSRTSETQPDETEEEAQALHLIPGYNDLSWSREQHQKQKQQALPKEAQSSDRPPTTSWLQSVFLSPKRLWVKLTTAIFQQLPSHPISFQYISDLHLEDGQRYETFVVPRTAPYLILAGDIGCLLNYKEYVTFLAAQCAQFDHVFPVLGNHEFYWITHQDGIDAAKRLELEPQLTGKLTVLNRKRVDINRRVTILGCTLWSHVPEDSQLWVRMKVADFSIIKDRTVEAHNTEHYRDVEWLQQEIHNISLEKEKRDIIVVTHHAPSFMRTADPRHQSQPWASAFCSDLIESQVKSWQGFNAIRCWVFGHTHWNAAFKYRGMTINSNQFKYDPKKAQQQGFFSFWRSPPGKPFNVAETAQV</sequence>
<dbReference type="InParanoid" id="E4V5X9"/>
<evidence type="ECO:0000259" key="2">
    <source>
        <dbReference type="Pfam" id="PF00149"/>
    </source>
</evidence>
<dbReference type="PANTHER" id="PTHR37844">
    <property type="entry name" value="SER/THR PROTEIN PHOSPHATASE SUPERFAMILY (AFU_ORTHOLOGUE AFUA_1G14840)"/>
    <property type="match status" value="1"/>
</dbReference>
<dbReference type="InterPro" id="IPR004843">
    <property type="entry name" value="Calcineurin-like_PHP"/>
</dbReference>
<evidence type="ECO:0000313" key="3">
    <source>
        <dbReference type="EMBL" id="EFR05504.1"/>
    </source>
</evidence>